<dbReference type="RefSeq" id="WP_280321200.1">
    <property type="nucleotide sequence ID" value="NZ_CP118605.1"/>
</dbReference>
<dbReference type="InterPro" id="IPR029021">
    <property type="entry name" value="Prot-tyrosine_phosphatase-like"/>
</dbReference>
<evidence type="ECO:0000313" key="3">
    <source>
        <dbReference type="Proteomes" id="UP001236500"/>
    </source>
</evidence>
<evidence type="ECO:0000313" key="2">
    <source>
        <dbReference type="EMBL" id="WGL17348.1"/>
    </source>
</evidence>
<keyword evidence="3" id="KW-1185">Reference proteome</keyword>
<dbReference type="SUPFAM" id="SSF52799">
    <property type="entry name" value="(Phosphotyrosine protein) phosphatases II"/>
    <property type="match status" value="1"/>
</dbReference>
<dbReference type="Gene3D" id="3.90.190.10">
    <property type="entry name" value="Protein tyrosine phosphatase superfamily"/>
    <property type="match status" value="1"/>
</dbReference>
<dbReference type="EMBL" id="CP118605">
    <property type="protein sequence ID" value="WGL17348.1"/>
    <property type="molecule type" value="Genomic_DNA"/>
</dbReference>
<name>A0ABY8NEJ8_9GAMM</name>
<organism evidence="2 3">
    <name type="scientific">Microbulbifer bruguierae</name>
    <dbReference type="NCBI Taxonomy" id="3029061"/>
    <lineage>
        <taxon>Bacteria</taxon>
        <taxon>Pseudomonadati</taxon>
        <taxon>Pseudomonadota</taxon>
        <taxon>Gammaproteobacteria</taxon>
        <taxon>Cellvibrionales</taxon>
        <taxon>Microbulbiferaceae</taxon>
        <taxon>Microbulbifer</taxon>
    </lineage>
</organism>
<gene>
    <name evidence="2" type="ORF">PVT68_03390</name>
</gene>
<dbReference type="InterPro" id="IPR005939">
    <property type="entry name" value="BLH_phosphatase-like"/>
</dbReference>
<evidence type="ECO:0000259" key="1">
    <source>
        <dbReference type="Pfam" id="PF04273"/>
    </source>
</evidence>
<dbReference type="GO" id="GO:0016740">
    <property type="term" value="F:transferase activity"/>
    <property type="evidence" value="ECO:0007669"/>
    <property type="project" value="UniProtKB-KW"/>
</dbReference>
<feature type="domain" description="Beta-lactamase hydrolase-like protein phosphatase-like" evidence="1">
    <location>
        <begin position="6"/>
        <end position="106"/>
    </location>
</feature>
<reference evidence="2 3" key="1">
    <citation type="submission" date="2023-02" db="EMBL/GenBank/DDBJ databases">
        <title>Description and genomic characterization of Microbulbifer bruguierae sp. nov., isolated from the sediment of mangrove plant Bruguiera sexangula.</title>
        <authorList>
            <person name="Long M."/>
        </authorList>
    </citation>
    <scope>NUCLEOTIDE SEQUENCE [LARGE SCALE GENOMIC DNA]</scope>
    <source>
        <strain evidence="2 3">H12</strain>
    </source>
</reference>
<accession>A0ABY8NEJ8</accession>
<proteinExistence type="predicted"/>
<keyword evidence="2" id="KW-0808">Transferase</keyword>
<protein>
    <submittedName>
        <fullName evidence="2">TIGR01244 family sulfur transferase</fullName>
    </submittedName>
</protein>
<dbReference type="NCBIfam" id="TIGR01244">
    <property type="entry name" value="TIGR01244 family sulfur transferase"/>
    <property type="match status" value="1"/>
</dbReference>
<dbReference type="Pfam" id="PF04273">
    <property type="entry name" value="BLH_phosphatase"/>
    <property type="match status" value="1"/>
</dbReference>
<dbReference type="Proteomes" id="UP001236500">
    <property type="component" value="Chromosome"/>
</dbReference>
<sequence>MESKSLDQQVSISAEPALSEMAALSEAGVSIVVCNRPEYEAEDLPTFDQLEQAVNDAGMEFIAIPFSRGQMQPGHVDAFVKVLQSGKRIHAFCRSGNRSCNLWAAAHCSVGTDKAALRAAAESAGFDVSGVLVSY</sequence>